<evidence type="ECO:0000313" key="3">
    <source>
        <dbReference type="Proteomes" id="UP000194474"/>
    </source>
</evidence>
<keyword evidence="3" id="KW-1185">Reference proteome</keyword>
<feature type="transmembrane region" description="Helical" evidence="1">
    <location>
        <begin position="198"/>
        <end position="223"/>
    </location>
</feature>
<name>A0A1Y6GCK8_9HYPH</name>
<feature type="transmembrane region" description="Helical" evidence="1">
    <location>
        <begin position="296"/>
        <end position="316"/>
    </location>
</feature>
<dbReference type="AlphaFoldDB" id="A0A1Y6GCK8"/>
<evidence type="ECO:0008006" key="4">
    <source>
        <dbReference type="Google" id="ProtNLM"/>
    </source>
</evidence>
<reference evidence="3" key="1">
    <citation type="submission" date="2017-04" db="EMBL/GenBank/DDBJ databases">
        <authorList>
            <person name="Varghese N."/>
            <person name="Submissions S."/>
        </authorList>
    </citation>
    <scope>NUCLEOTIDE SEQUENCE [LARGE SCALE GENOMIC DNA]</scope>
</reference>
<dbReference type="EMBL" id="FXWK01000002">
    <property type="protein sequence ID" value="SMQ85520.1"/>
    <property type="molecule type" value="Genomic_DNA"/>
</dbReference>
<keyword evidence="1" id="KW-0812">Transmembrane</keyword>
<keyword evidence="1" id="KW-0472">Membrane</keyword>
<gene>
    <name evidence="2" type="ORF">SAMN06295905_2799</name>
</gene>
<evidence type="ECO:0000256" key="1">
    <source>
        <dbReference type="SAM" id="Phobius"/>
    </source>
</evidence>
<feature type="transmembrane region" description="Helical" evidence="1">
    <location>
        <begin position="125"/>
        <end position="143"/>
    </location>
</feature>
<evidence type="ECO:0000313" key="2">
    <source>
        <dbReference type="EMBL" id="SMQ85520.1"/>
    </source>
</evidence>
<protein>
    <recommendedName>
        <fullName evidence="4">DUF2029 domain-containing protein</fullName>
    </recommendedName>
</protein>
<dbReference type="Proteomes" id="UP000194474">
    <property type="component" value="Unassembled WGS sequence"/>
</dbReference>
<feature type="transmembrane region" description="Helical" evidence="1">
    <location>
        <begin position="172"/>
        <end position="192"/>
    </location>
</feature>
<accession>A0A1Y6GCK8</accession>
<feature type="transmembrane region" description="Helical" evidence="1">
    <location>
        <begin position="274"/>
        <end position="290"/>
    </location>
</feature>
<organism evidence="2 3">
    <name type="scientific">Devosia lucknowensis</name>
    <dbReference type="NCBI Taxonomy" id="1096929"/>
    <lineage>
        <taxon>Bacteria</taxon>
        <taxon>Pseudomonadati</taxon>
        <taxon>Pseudomonadota</taxon>
        <taxon>Alphaproteobacteria</taxon>
        <taxon>Hyphomicrobiales</taxon>
        <taxon>Devosiaceae</taxon>
        <taxon>Devosia</taxon>
    </lineage>
</organism>
<feature type="transmembrane region" description="Helical" evidence="1">
    <location>
        <begin position="149"/>
        <end position="165"/>
    </location>
</feature>
<sequence length="350" mass="37406">MRPLVAYILCAARAPAMSICSVLLLLHTGFDAYWPAFSDDVTFNHQIRTFAAVGFSGGYYTIGELPPPASFTHFGAHGPFYPALYGLLLWPLGASVSGPIWVHHSVMYAATLFGLLLARPTAAGALAMAVVIATFWPAIAMLTASMQEGLHFSIAILGAAAAFHKRTSIGTALYMAASLVRPTWALGLVTLIRKPRNVSSFAVLVGGVALFSVGSLMAFMFIAAPVPRGIVERAQDAIGSGGIGSQTAGLAVYYGQKALANLTFVMSPSRWQPLEGQVLVLSAVALLLALRRDADWRLRMSATVLAGMLTLVIVFYDADSYRGFRTLAHSRYSPSSVPCYVSAVKRSPHY</sequence>
<proteinExistence type="predicted"/>
<keyword evidence="1" id="KW-1133">Transmembrane helix</keyword>